<dbReference type="InterPro" id="IPR003961">
    <property type="entry name" value="FN3_dom"/>
</dbReference>
<keyword evidence="2" id="KW-1015">Disulfide bond</keyword>
<dbReference type="GO" id="GO:0098609">
    <property type="term" value="P:cell-cell adhesion"/>
    <property type="evidence" value="ECO:0007669"/>
    <property type="project" value="TreeGrafter"/>
</dbReference>
<evidence type="ECO:0000313" key="6">
    <source>
        <dbReference type="Proteomes" id="UP000683360"/>
    </source>
</evidence>
<dbReference type="Proteomes" id="UP000683360">
    <property type="component" value="Unassembled WGS sequence"/>
</dbReference>
<dbReference type="Pfam" id="PF07686">
    <property type="entry name" value="V-set"/>
    <property type="match status" value="1"/>
</dbReference>
<dbReference type="PROSITE" id="PS50835">
    <property type="entry name" value="IG_LIKE"/>
    <property type="match status" value="1"/>
</dbReference>
<feature type="domain" description="Fibronectin type-III" evidence="4">
    <location>
        <begin position="165"/>
        <end position="267"/>
    </location>
</feature>
<evidence type="ECO:0000256" key="1">
    <source>
        <dbReference type="ARBA" id="ARBA00022737"/>
    </source>
</evidence>
<comment type="caution">
    <text evidence="5">The sequence shown here is derived from an EMBL/GenBank/DDBJ whole genome shotgun (WGS) entry which is preliminary data.</text>
</comment>
<dbReference type="SMART" id="SM00406">
    <property type="entry name" value="IGv"/>
    <property type="match status" value="1"/>
</dbReference>
<name>A0A8S3PP37_MYTED</name>
<dbReference type="PANTHER" id="PTHR44170:SF6">
    <property type="entry name" value="CONTACTIN"/>
    <property type="match status" value="1"/>
</dbReference>
<keyword evidence="1" id="KW-0677">Repeat</keyword>
<dbReference type="GO" id="GO:0016020">
    <property type="term" value="C:membrane"/>
    <property type="evidence" value="ECO:0007669"/>
    <property type="project" value="UniProtKB-SubCell"/>
</dbReference>
<dbReference type="CDD" id="cd00063">
    <property type="entry name" value="FN3"/>
    <property type="match status" value="1"/>
</dbReference>
<reference evidence="5" key="1">
    <citation type="submission" date="2021-03" db="EMBL/GenBank/DDBJ databases">
        <authorList>
            <person name="Bekaert M."/>
        </authorList>
    </citation>
    <scope>NUCLEOTIDE SEQUENCE</scope>
</reference>
<dbReference type="InterPro" id="IPR013783">
    <property type="entry name" value="Ig-like_fold"/>
</dbReference>
<dbReference type="EMBL" id="CAJPWZ010000048">
    <property type="protein sequence ID" value="CAG2184919.1"/>
    <property type="molecule type" value="Genomic_DNA"/>
</dbReference>
<evidence type="ECO:0000313" key="5">
    <source>
        <dbReference type="EMBL" id="CAG2184919.1"/>
    </source>
</evidence>
<dbReference type="OrthoDB" id="6096186at2759"/>
<dbReference type="EC" id="2.7.11.1" evidence="5"/>
<dbReference type="InterPro" id="IPR013106">
    <property type="entry name" value="Ig_V-set"/>
</dbReference>
<sequence>MYAINSYEHLHDLVITVNCENLESIIQLECPYTATADQTIDWNKQRNGRTTRYTIGTVINPNLPLELKSRLTVTGDHTAGDYHLSISDVRKSDEGNYECALFGTSSVSSYRLQLTVINIYNLVINKDSKFKQFQMHGNNNALNKGFERYKKVIMMNERTSVPENPVFNITVQPTSTTSITIVWVLNSGGGHAQTFYIQYRVQGSLSWITISADEEGNNEQKRRRREYKVKNLQEGKTYELRLFSENIAGKRSNYTEVIITFTKSSGTQFIFIMPV</sequence>
<accession>A0A8S3PP37</accession>
<dbReference type="PROSITE" id="PS50853">
    <property type="entry name" value="FN3"/>
    <property type="match status" value="1"/>
</dbReference>
<dbReference type="InterPro" id="IPR036179">
    <property type="entry name" value="Ig-like_dom_sf"/>
</dbReference>
<dbReference type="Pfam" id="PF00041">
    <property type="entry name" value="fn3"/>
    <property type="match status" value="1"/>
</dbReference>
<organism evidence="5 6">
    <name type="scientific">Mytilus edulis</name>
    <name type="common">Blue mussel</name>
    <dbReference type="NCBI Taxonomy" id="6550"/>
    <lineage>
        <taxon>Eukaryota</taxon>
        <taxon>Metazoa</taxon>
        <taxon>Spiralia</taxon>
        <taxon>Lophotrochozoa</taxon>
        <taxon>Mollusca</taxon>
        <taxon>Bivalvia</taxon>
        <taxon>Autobranchia</taxon>
        <taxon>Pteriomorphia</taxon>
        <taxon>Mytilida</taxon>
        <taxon>Mytiloidea</taxon>
        <taxon>Mytilidae</taxon>
        <taxon>Mytilinae</taxon>
        <taxon>Mytilus</taxon>
    </lineage>
</organism>
<dbReference type="GO" id="GO:0004674">
    <property type="term" value="F:protein serine/threonine kinase activity"/>
    <property type="evidence" value="ECO:0007669"/>
    <property type="project" value="UniProtKB-EC"/>
</dbReference>
<dbReference type="InterPro" id="IPR007110">
    <property type="entry name" value="Ig-like_dom"/>
</dbReference>
<dbReference type="SMART" id="SM00060">
    <property type="entry name" value="FN3"/>
    <property type="match status" value="1"/>
</dbReference>
<dbReference type="SUPFAM" id="SSF49265">
    <property type="entry name" value="Fibronectin type III"/>
    <property type="match status" value="1"/>
</dbReference>
<protein>
    <submittedName>
        <fullName evidence="5">TTN</fullName>
        <ecNumber evidence="5">2.7.11.1</ecNumber>
    </submittedName>
</protein>
<dbReference type="AlphaFoldDB" id="A0A8S3PP37"/>
<dbReference type="InterPro" id="IPR036116">
    <property type="entry name" value="FN3_sf"/>
</dbReference>
<dbReference type="SUPFAM" id="SSF48726">
    <property type="entry name" value="Immunoglobulin"/>
    <property type="match status" value="1"/>
</dbReference>
<proteinExistence type="predicted"/>
<evidence type="ECO:0000259" key="3">
    <source>
        <dbReference type="PROSITE" id="PS50835"/>
    </source>
</evidence>
<dbReference type="Gene3D" id="2.60.40.10">
    <property type="entry name" value="Immunoglobulins"/>
    <property type="match status" value="2"/>
</dbReference>
<keyword evidence="6" id="KW-1185">Reference proteome</keyword>
<keyword evidence="5" id="KW-0808">Transferase</keyword>
<feature type="domain" description="Ig-like" evidence="3">
    <location>
        <begin position="23"/>
        <end position="115"/>
    </location>
</feature>
<gene>
    <name evidence="5" type="ORF">MEDL_544</name>
</gene>
<evidence type="ECO:0000256" key="2">
    <source>
        <dbReference type="ARBA" id="ARBA00023157"/>
    </source>
</evidence>
<evidence type="ECO:0000259" key="4">
    <source>
        <dbReference type="PROSITE" id="PS50853"/>
    </source>
</evidence>
<dbReference type="PANTHER" id="PTHR44170">
    <property type="entry name" value="PROTEIN SIDEKICK"/>
    <property type="match status" value="1"/>
</dbReference>